<evidence type="ECO:0000313" key="2">
    <source>
        <dbReference type="Proteomes" id="UP001589568"/>
    </source>
</evidence>
<dbReference type="RefSeq" id="WP_345401781.1">
    <property type="nucleotide sequence ID" value="NZ_BAAAXS010000001.1"/>
</dbReference>
<gene>
    <name evidence="1" type="ORF">ACFFR3_13735</name>
</gene>
<organism evidence="1 2">
    <name type="scientific">Nonomuraea salmonea</name>
    <dbReference type="NCBI Taxonomy" id="46181"/>
    <lineage>
        <taxon>Bacteria</taxon>
        <taxon>Bacillati</taxon>
        <taxon>Actinomycetota</taxon>
        <taxon>Actinomycetes</taxon>
        <taxon>Streptosporangiales</taxon>
        <taxon>Streptosporangiaceae</taxon>
        <taxon>Nonomuraea</taxon>
    </lineage>
</organism>
<evidence type="ECO:0000313" key="1">
    <source>
        <dbReference type="EMBL" id="MFB9470577.1"/>
    </source>
</evidence>
<proteinExistence type="predicted"/>
<comment type="caution">
    <text evidence="1">The sequence shown here is derived from an EMBL/GenBank/DDBJ whole genome shotgun (WGS) entry which is preliminary data.</text>
</comment>
<reference evidence="1 2" key="1">
    <citation type="submission" date="2024-09" db="EMBL/GenBank/DDBJ databases">
        <authorList>
            <person name="Sun Q."/>
            <person name="Mori K."/>
        </authorList>
    </citation>
    <scope>NUCLEOTIDE SEQUENCE [LARGE SCALE GENOMIC DNA]</scope>
    <source>
        <strain evidence="1 2">JCM 3324</strain>
    </source>
</reference>
<dbReference type="EMBL" id="JBHMCF010000011">
    <property type="protein sequence ID" value="MFB9470577.1"/>
    <property type="molecule type" value="Genomic_DNA"/>
</dbReference>
<name>A0ABV5NJV8_9ACTN</name>
<protein>
    <recommendedName>
        <fullName evidence="3">CopG family transcriptional regulator</fullName>
    </recommendedName>
</protein>
<keyword evidence="2" id="KW-1185">Reference proteome</keyword>
<accession>A0ABV5NJV8</accession>
<evidence type="ECO:0008006" key="3">
    <source>
        <dbReference type="Google" id="ProtNLM"/>
    </source>
</evidence>
<dbReference type="Proteomes" id="UP001589568">
    <property type="component" value="Unassembled WGS sequence"/>
</dbReference>
<sequence>MDYDRRVEQLCEQGYSLTQAHRQAFAEARAALQAREEAMFDETERDR</sequence>